<dbReference type="SMART" id="SM00382">
    <property type="entry name" value="AAA"/>
    <property type="match status" value="2"/>
</dbReference>
<evidence type="ECO:0000256" key="2">
    <source>
        <dbReference type="ARBA" id="ARBA00022448"/>
    </source>
</evidence>
<evidence type="ECO:0000256" key="1">
    <source>
        <dbReference type="ARBA" id="ARBA00005417"/>
    </source>
</evidence>
<sequence>MTPAISWSGVRFRYAGAAREALRGIDLAAREGECVLLTGPTGCGKSTLLKTANGLIPRESAGRLEGRIEIGGRDAASIPSPALRSAVGFLFQNPEDQLLCGRVEDEVAFGPENLAEPPGVIAQRVEEALARASASAKRHSPCAELSGGEKQRVALASALALHPRVLALDEPTSQLDGRASREILRALAAMRGEQGLTLLIAEHRVGRVLPLADRLVVLEEGTIRGVFPRGRFGEAMPLLRELGLEAPGDEFPAPHAAPISIRAEKPALVRFRGLCHRYAKESPPALDDVTAELRAGEILALMGPNGAGKSTLLGLLAGLLRPQEGQIEWFGQVRPRLSLSSLTGKVGFLFQNPDLMLSAGTIRDEVALGPRLLRRPPAEAREAVARALEGVGLAPLAGRNPFSVSRGERLRVALAALLACAPRVLLLDEPTAGLDRGLRQRLLADLRRWVDEAPEERGIVLCTHDTGSALQCADRALVLREGRTAALGPAAGVLAGAGQGALEDLEPAPARMAP</sequence>
<proteinExistence type="inferred from homology"/>
<keyword evidence="3" id="KW-0547">Nucleotide-binding</keyword>
<dbReference type="GO" id="GO:0016887">
    <property type="term" value="F:ATP hydrolysis activity"/>
    <property type="evidence" value="ECO:0007669"/>
    <property type="project" value="InterPro"/>
</dbReference>
<dbReference type="InterPro" id="IPR017871">
    <property type="entry name" value="ABC_transporter-like_CS"/>
</dbReference>
<dbReference type="PANTHER" id="PTHR43553:SF24">
    <property type="entry name" value="ENERGY-COUPLING FACTOR TRANSPORTER ATP-BINDING PROTEIN ECFA1"/>
    <property type="match status" value="1"/>
</dbReference>
<dbReference type="PANTHER" id="PTHR43553">
    <property type="entry name" value="HEAVY METAL TRANSPORTER"/>
    <property type="match status" value="1"/>
</dbReference>
<dbReference type="InterPro" id="IPR027417">
    <property type="entry name" value="P-loop_NTPase"/>
</dbReference>
<dbReference type="SUPFAM" id="SSF52540">
    <property type="entry name" value="P-loop containing nucleoside triphosphate hydrolases"/>
    <property type="match status" value="2"/>
</dbReference>
<reference evidence="6" key="1">
    <citation type="submission" date="2020-07" db="EMBL/GenBank/DDBJ databases">
        <title>Huge and variable diversity of episymbiotic CPR bacteria and DPANN archaea in groundwater ecosystems.</title>
        <authorList>
            <person name="He C.Y."/>
            <person name="Keren R."/>
            <person name="Whittaker M."/>
            <person name="Farag I.F."/>
            <person name="Doudna J."/>
            <person name="Cate J.H.D."/>
            <person name="Banfield J.F."/>
        </authorList>
    </citation>
    <scope>NUCLEOTIDE SEQUENCE</scope>
    <source>
        <strain evidence="6">NC_groundwater_763_Ag_S-0.2um_68_21</strain>
    </source>
</reference>
<dbReference type="InterPro" id="IPR003593">
    <property type="entry name" value="AAA+_ATPase"/>
</dbReference>
<dbReference type="Proteomes" id="UP000782312">
    <property type="component" value="Unassembled WGS sequence"/>
</dbReference>
<organism evidence="6 7">
    <name type="scientific">Tectimicrobiota bacterium</name>
    <dbReference type="NCBI Taxonomy" id="2528274"/>
    <lineage>
        <taxon>Bacteria</taxon>
        <taxon>Pseudomonadati</taxon>
        <taxon>Nitrospinota/Tectimicrobiota group</taxon>
        <taxon>Candidatus Tectimicrobiota</taxon>
    </lineage>
</organism>
<evidence type="ECO:0000313" key="7">
    <source>
        <dbReference type="Proteomes" id="UP000782312"/>
    </source>
</evidence>
<dbReference type="AlphaFoldDB" id="A0A932MPP6"/>
<evidence type="ECO:0000256" key="3">
    <source>
        <dbReference type="ARBA" id="ARBA00022741"/>
    </source>
</evidence>
<dbReference type="GO" id="GO:0042626">
    <property type="term" value="F:ATPase-coupled transmembrane transporter activity"/>
    <property type="evidence" value="ECO:0007669"/>
    <property type="project" value="TreeGrafter"/>
</dbReference>
<dbReference type="Gene3D" id="3.40.50.300">
    <property type="entry name" value="P-loop containing nucleotide triphosphate hydrolases"/>
    <property type="match status" value="2"/>
</dbReference>
<dbReference type="GO" id="GO:0005524">
    <property type="term" value="F:ATP binding"/>
    <property type="evidence" value="ECO:0007669"/>
    <property type="project" value="UniProtKB-KW"/>
</dbReference>
<dbReference type="CDD" id="cd03225">
    <property type="entry name" value="ABC_cobalt_CbiO_domain1"/>
    <property type="match status" value="2"/>
</dbReference>
<feature type="domain" description="ABC transporter" evidence="5">
    <location>
        <begin position="5"/>
        <end position="245"/>
    </location>
</feature>
<dbReference type="PROSITE" id="PS50893">
    <property type="entry name" value="ABC_TRANSPORTER_2"/>
    <property type="match status" value="2"/>
</dbReference>
<dbReference type="PROSITE" id="PS00211">
    <property type="entry name" value="ABC_TRANSPORTER_1"/>
    <property type="match status" value="1"/>
</dbReference>
<dbReference type="InterPro" id="IPR015856">
    <property type="entry name" value="ABC_transpr_CbiO/EcfA_su"/>
</dbReference>
<feature type="domain" description="ABC transporter" evidence="5">
    <location>
        <begin position="269"/>
        <end position="506"/>
    </location>
</feature>
<comment type="caution">
    <text evidence="6">The sequence shown here is derived from an EMBL/GenBank/DDBJ whole genome shotgun (WGS) entry which is preliminary data.</text>
</comment>
<dbReference type="Pfam" id="PF00005">
    <property type="entry name" value="ABC_tran"/>
    <property type="match status" value="2"/>
</dbReference>
<dbReference type="InterPro" id="IPR050095">
    <property type="entry name" value="ECF_ABC_transporter_ATP-bd"/>
</dbReference>
<evidence type="ECO:0000256" key="4">
    <source>
        <dbReference type="ARBA" id="ARBA00022840"/>
    </source>
</evidence>
<dbReference type="EMBL" id="JACPUR010000017">
    <property type="protein sequence ID" value="MBI3127346.1"/>
    <property type="molecule type" value="Genomic_DNA"/>
</dbReference>
<keyword evidence="2" id="KW-0813">Transport</keyword>
<protein>
    <submittedName>
        <fullName evidence="6">ATP-binding cassette domain-containing protein</fullName>
    </submittedName>
</protein>
<accession>A0A932MPP6</accession>
<evidence type="ECO:0000313" key="6">
    <source>
        <dbReference type="EMBL" id="MBI3127346.1"/>
    </source>
</evidence>
<dbReference type="GO" id="GO:0043190">
    <property type="term" value="C:ATP-binding cassette (ABC) transporter complex"/>
    <property type="evidence" value="ECO:0007669"/>
    <property type="project" value="TreeGrafter"/>
</dbReference>
<dbReference type="InterPro" id="IPR003439">
    <property type="entry name" value="ABC_transporter-like_ATP-bd"/>
</dbReference>
<comment type="similarity">
    <text evidence="1">Belongs to the ABC transporter superfamily.</text>
</comment>
<keyword evidence="4 6" id="KW-0067">ATP-binding</keyword>
<name>A0A932MPP6_UNCTE</name>
<gene>
    <name evidence="6" type="ORF">HYZ11_07055</name>
</gene>
<evidence type="ECO:0000259" key="5">
    <source>
        <dbReference type="PROSITE" id="PS50893"/>
    </source>
</evidence>